<keyword evidence="3" id="KW-0238">DNA-binding</keyword>
<accession>A0A2S1YRG4</accession>
<dbReference type="Proteomes" id="UP000245250">
    <property type="component" value="Chromosome"/>
</dbReference>
<dbReference type="PANTHER" id="PTHR43547:SF2">
    <property type="entry name" value="HYBRID SIGNAL TRANSDUCTION HISTIDINE KINASE C"/>
    <property type="match status" value="1"/>
</dbReference>
<dbReference type="KEGG" id="fcr:HYN56_21625"/>
<dbReference type="RefSeq" id="WP_109194097.1">
    <property type="nucleotide sequence ID" value="NZ_CP029255.1"/>
</dbReference>
<feature type="domain" description="HTH araC/xylS-type" evidence="6">
    <location>
        <begin position="1130"/>
        <end position="1229"/>
    </location>
</feature>
<dbReference type="InterPro" id="IPR015943">
    <property type="entry name" value="WD40/YVTN_repeat-like_dom_sf"/>
</dbReference>
<reference evidence="7 8" key="1">
    <citation type="submission" date="2018-05" db="EMBL/GenBank/DDBJ databases">
        <title>Genome sequencing of Flavobacterium sp. HYN0056.</title>
        <authorList>
            <person name="Yi H."/>
            <person name="Baek C."/>
        </authorList>
    </citation>
    <scope>NUCLEOTIDE SEQUENCE [LARGE SCALE GENOMIC DNA]</scope>
    <source>
        <strain evidence="7 8">HYN0056</strain>
    </source>
</reference>
<dbReference type="PROSITE" id="PS01124">
    <property type="entry name" value="HTH_ARAC_FAMILY_2"/>
    <property type="match status" value="1"/>
</dbReference>
<evidence type="ECO:0000256" key="5">
    <source>
        <dbReference type="SAM" id="Coils"/>
    </source>
</evidence>
<keyword evidence="8" id="KW-1185">Reference proteome</keyword>
<dbReference type="InterPro" id="IPR013783">
    <property type="entry name" value="Ig-like_fold"/>
</dbReference>
<organism evidence="7 8">
    <name type="scientific">Flavobacterium crocinum</name>
    <dbReference type="NCBI Taxonomy" id="2183896"/>
    <lineage>
        <taxon>Bacteria</taxon>
        <taxon>Pseudomonadati</taxon>
        <taxon>Bacteroidota</taxon>
        <taxon>Flavobacteriia</taxon>
        <taxon>Flavobacteriales</taxon>
        <taxon>Flavobacteriaceae</taxon>
        <taxon>Flavobacterium</taxon>
    </lineage>
</organism>
<keyword evidence="5" id="KW-0175">Coiled coil</keyword>
<proteinExistence type="predicted"/>
<dbReference type="PRINTS" id="PR00032">
    <property type="entry name" value="HTHARAC"/>
</dbReference>
<dbReference type="Pfam" id="PF07494">
    <property type="entry name" value="Reg_prop"/>
    <property type="match status" value="2"/>
</dbReference>
<evidence type="ECO:0000313" key="7">
    <source>
        <dbReference type="EMBL" id="AWK06687.1"/>
    </source>
</evidence>
<dbReference type="EMBL" id="CP029255">
    <property type="protein sequence ID" value="AWK06687.1"/>
    <property type="molecule type" value="Genomic_DNA"/>
</dbReference>
<dbReference type="InterPro" id="IPR018062">
    <property type="entry name" value="HTH_AraC-typ_CS"/>
</dbReference>
<dbReference type="GO" id="GO:0043565">
    <property type="term" value="F:sequence-specific DNA binding"/>
    <property type="evidence" value="ECO:0007669"/>
    <property type="project" value="InterPro"/>
</dbReference>
<dbReference type="Gene3D" id="1.10.10.60">
    <property type="entry name" value="Homeodomain-like"/>
    <property type="match status" value="1"/>
</dbReference>
<evidence type="ECO:0000256" key="4">
    <source>
        <dbReference type="ARBA" id="ARBA00023163"/>
    </source>
</evidence>
<dbReference type="Pfam" id="PF12833">
    <property type="entry name" value="HTH_18"/>
    <property type="match status" value="1"/>
</dbReference>
<dbReference type="InterPro" id="IPR009057">
    <property type="entry name" value="Homeodomain-like_sf"/>
</dbReference>
<evidence type="ECO:0000313" key="8">
    <source>
        <dbReference type="Proteomes" id="UP000245250"/>
    </source>
</evidence>
<dbReference type="InterPro" id="IPR011123">
    <property type="entry name" value="Y_Y_Y"/>
</dbReference>
<dbReference type="InterPro" id="IPR018060">
    <property type="entry name" value="HTH_AraC"/>
</dbReference>
<dbReference type="SMART" id="SM00342">
    <property type="entry name" value="HTH_ARAC"/>
    <property type="match status" value="1"/>
</dbReference>
<name>A0A2S1YRG4_9FLAO</name>
<keyword evidence="1" id="KW-0597">Phosphoprotein</keyword>
<evidence type="ECO:0000256" key="2">
    <source>
        <dbReference type="ARBA" id="ARBA00023015"/>
    </source>
</evidence>
<sequence length="1231" mass="141577">MTRILLFLYFFTIYSFGQQVKFENFTTNQGLSNNSVVDIENDKDGGLWIATWDGLNYFDGYHFKVFKKSFDDPKTISSNYITKLEKDAEGKIWLITKEGHINKYLGNEEFQEFKFKSLPTDIYLSHKGNIVVETGKKYYEFKNKSFVEITGNSIKIEDYKNLKTTLLRKYPNLIINDILKDKTGNIWFATRENGLYIMTNESEENNIQHFTADLYSPYSLKNNEIEVIHEDYFGNIWVGQKDGGLSMAFGGSEKINSVMPHPLKEPNLPNETIRAVTKDNKGKIWLGYYTRGLYYYNETNHSFQKFSIDKASLSSDWERIRSLFTASDGSIWAGTYKGILHISDQNCTSYESPAVGMPIERCYSICEDQNKQLWMGCWGGMAKFNMLTGKFEKFKGQELLSKYHIRCVKKSNQNLILATENSGVVVFNLTNGTLKKITTKEGILGNSIYSVFLDNESDNYWIASLGGVTIYNKRKGVVKNIAESDGLPSHMVYGLIDNGDKVWISTTKGIASIDKKNYSVTSYNPDYGWQALEFSEGAYYQDSKGNLFFGGVNGLNYFNPNTLQINNSKAKIKLKIDGNENYLTAFEKGFSDNELKVEVIPILFPNSKRNNIYYKLEGSDEDWTLLPEDNKIEYNGLSSGNYSFLIKEGKDGIEEPALFSLHITEAFYESILFYILLSGLILLGCVLIVRAKNKTSLAQQKYLEELVTARTAVIENQKKNLEEINAELDQKNKKIVEQKEKLLILHSNLKNENFEIEKFKTFMLAEFQEPISRIIKTSSSLKKDTEMQRALLAESGKLLNLISEWNYLEQVKDLGPVKKTAVNLFPVLKNNVEKLKKDSQLNQVNFNCEIDNSDCFAAVDVLRLKLSLQYFFNDLSKYSDKDSTLNISITYENDCIEIKTISDSVILKDNWYNILHYSPYFKALEILLQDLNGEIVSSSEEQFQAKLRIPIEVVDSNLDLKETISWKNFNQQDQFAADKKCLLVFADPYNTPAANQILENDKYNLIFESSISNLNAIIKQTEIAALVFYQTEFSRELIHFLRQNKESSAVKIPLIYISENINYEQDEQLLELGIDTHIKLPASLSFISKKINRLINQNSEPVKEYKIQQKIFEILTENNENITPNEKLLKKALEIIKEELQNPAFNVEMMGEQLGISRVKCYRLFKETLNQSPSDILMSLRLQKAELLLKTKKLNISEISFECGYNDPKYFGRSFKKYFGKSPKEYKEYSL</sequence>
<gene>
    <name evidence="7" type="ORF">HYN56_21625</name>
</gene>
<dbReference type="Gene3D" id="2.130.10.10">
    <property type="entry name" value="YVTN repeat-like/Quinoprotein amine dehydrogenase"/>
    <property type="match status" value="3"/>
</dbReference>
<dbReference type="InterPro" id="IPR020449">
    <property type="entry name" value="Tscrpt_reg_AraC-type_HTH"/>
</dbReference>
<dbReference type="SUPFAM" id="SSF63829">
    <property type="entry name" value="Calcium-dependent phosphotriesterase"/>
    <property type="match status" value="2"/>
</dbReference>
<evidence type="ECO:0000256" key="3">
    <source>
        <dbReference type="ARBA" id="ARBA00023125"/>
    </source>
</evidence>
<dbReference type="PROSITE" id="PS00041">
    <property type="entry name" value="HTH_ARAC_FAMILY_1"/>
    <property type="match status" value="1"/>
</dbReference>
<keyword evidence="2" id="KW-0805">Transcription regulation</keyword>
<evidence type="ECO:0000256" key="1">
    <source>
        <dbReference type="ARBA" id="ARBA00022553"/>
    </source>
</evidence>
<dbReference type="SUPFAM" id="SSF46689">
    <property type="entry name" value="Homeodomain-like"/>
    <property type="match status" value="1"/>
</dbReference>
<feature type="coiled-coil region" evidence="5">
    <location>
        <begin position="711"/>
        <end position="741"/>
    </location>
</feature>
<dbReference type="OrthoDB" id="1522078at2"/>
<dbReference type="Pfam" id="PF07495">
    <property type="entry name" value="Y_Y_Y"/>
    <property type="match status" value="1"/>
</dbReference>
<keyword evidence="4" id="KW-0804">Transcription</keyword>
<dbReference type="InterPro" id="IPR011110">
    <property type="entry name" value="Reg_prop"/>
</dbReference>
<dbReference type="PANTHER" id="PTHR43547">
    <property type="entry name" value="TWO-COMPONENT HISTIDINE KINASE"/>
    <property type="match status" value="1"/>
</dbReference>
<dbReference type="AlphaFoldDB" id="A0A2S1YRG4"/>
<protein>
    <submittedName>
        <fullName evidence="7">AraC family transcriptional regulator</fullName>
    </submittedName>
</protein>
<dbReference type="GO" id="GO:0000155">
    <property type="term" value="F:phosphorelay sensor kinase activity"/>
    <property type="evidence" value="ECO:0007669"/>
    <property type="project" value="TreeGrafter"/>
</dbReference>
<evidence type="ECO:0000259" key="6">
    <source>
        <dbReference type="PROSITE" id="PS01124"/>
    </source>
</evidence>
<dbReference type="Gene3D" id="2.60.40.10">
    <property type="entry name" value="Immunoglobulins"/>
    <property type="match status" value="1"/>
</dbReference>
<dbReference type="GO" id="GO:0003700">
    <property type="term" value="F:DNA-binding transcription factor activity"/>
    <property type="evidence" value="ECO:0007669"/>
    <property type="project" value="InterPro"/>
</dbReference>